<feature type="compositionally biased region" description="Low complexity" evidence="1">
    <location>
        <begin position="360"/>
        <end position="371"/>
    </location>
</feature>
<feature type="compositionally biased region" description="Pro residues" evidence="1">
    <location>
        <begin position="450"/>
        <end position="460"/>
    </location>
</feature>
<keyword evidence="3" id="KW-1185">Reference proteome</keyword>
<organism evidence="2 3">
    <name type="scientific">Parazoarcus communis SWub3 = DSM 12120</name>
    <dbReference type="NCBI Taxonomy" id="1121029"/>
    <lineage>
        <taxon>Bacteria</taxon>
        <taxon>Pseudomonadati</taxon>
        <taxon>Pseudomonadota</taxon>
        <taxon>Betaproteobacteria</taxon>
        <taxon>Rhodocyclales</taxon>
        <taxon>Zoogloeaceae</taxon>
        <taxon>Parazoarcus</taxon>
    </lineage>
</organism>
<dbReference type="InterPro" id="IPR017847">
    <property type="entry name" value="T6SS_RhsGE_Vgr_subset"/>
</dbReference>
<evidence type="ECO:0000313" key="3">
    <source>
        <dbReference type="Proteomes" id="UP000248259"/>
    </source>
</evidence>
<dbReference type="Gene3D" id="2.30.110.50">
    <property type="match status" value="1"/>
</dbReference>
<reference evidence="2 3" key="1">
    <citation type="submission" date="2018-06" db="EMBL/GenBank/DDBJ databases">
        <title>Azoarcus communis strain SWub3 genome.</title>
        <authorList>
            <person name="Zorraquino Salvo V."/>
            <person name="Toubiana D."/>
            <person name="Blumwald E."/>
        </authorList>
    </citation>
    <scope>NUCLEOTIDE SEQUENCE [LARGE SCALE GENOMIC DNA]</scope>
    <source>
        <strain evidence="2 3">SWub3</strain>
    </source>
</reference>
<evidence type="ECO:0000313" key="2">
    <source>
        <dbReference type="EMBL" id="PZA15075.1"/>
    </source>
</evidence>
<dbReference type="InterPro" id="IPR006533">
    <property type="entry name" value="T6SS_Vgr_RhsGE"/>
</dbReference>
<evidence type="ECO:0008006" key="4">
    <source>
        <dbReference type="Google" id="ProtNLM"/>
    </source>
</evidence>
<dbReference type="Gene3D" id="3.55.50.10">
    <property type="entry name" value="Baseplate protein-like domains"/>
    <property type="match status" value="1"/>
</dbReference>
<feature type="compositionally biased region" description="Low complexity" evidence="1">
    <location>
        <begin position="425"/>
        <end position="449"/>
    </location>
</feature>
<protein>
    <recommendedName>
        <fullName evidence="4">Type VI secretion system tip protein VgrG</fullName>
    </recommendedName>
</protein>
<dbReference type="Pfam" id="PF05954">
    <property type="entry name" value="Phage_GPD"/>
    <property type="match status" value="1"/>
</dbReference>
<dbReference type="OrthoDB" id="1907165at2"/>
<sequence>MNRLLSASTPLGDALWAVSLTGREALSTLYCFKVRFKSAERDIDCQAQIGERCAVELETDRRGRRYLSGQMIDFAAIGKHGRHWVYEATVAPRLWHASRRAGFRIWQNRSVPDILYQVLGENAVRFDMRLKATYKTWTYLVQYRETDLTFICRQLEHEGIYFWFEHSADGETLVLADHFSTHTEFPGYASVPYYDGTEARADEDHFDSWRLSRRVEPGRLIHTDYDFEHPSANLTTEHADPRGHLFDHYTRFHYPGDYLQPADGRRYAANTLERLQRAQETVLLAGRVRGAAPGHRLVLREHPRPDQNRELLIVAANYDIADNDYEGATTTEASRMCITVEAMPANRPFRPLLATPSHVPAASRPPSSSARPAKRSTPTSTAASRCTSIGTATARKTVPTPAGSVSPNPGPAATSAPSTCRASARKSSSISSTATPTAPSSPGASITPSRCPPGPCPPTRPSRAFSPAPPWADPPPTPTPSVSRI</sequence>
<feature type="compositionally biased region" description="Polar residues" evidence="1">
    <location>
        <begin position="376"/>
        <end position="391"/>
    </location>
</feature>
<evidence type="ECO:0000256" key="1">
    <source>
        <dbReference type="SAM" id="MobiDB-lite"/>
    </source>
</evidence>
<accession>A0A323UR16</accession>
<dbReference type="EMBL" id="QKOE01000018">
    <property type="protein sequence ID" value="PZA15075.1"/>
    <property type="molecule type" value="Genomic_DNA"/>
</dbReference>
<dbReference type="NCBIfam" id="TIGR01646">
    <property type="entry name" value="vgr_GE"/>
    <property type="match status" value="1"/>
</dbReference>
<name>A0A323UR16_9RHOO</name>
<dbReference type="Proteomes" id="UP000248259">
    <property type="component" value="Unassembled WGS sequence"/>
</dbReference>
<feature type="region of interest" description="Disordered" evidence="1">
    <location>
        <begin position="349"/>
        <end position="485"/>
    </location>
</feature>
<proteinExistence type="predicted"/>
<gene>
    <name evidence="2" type="ORF">DNK49_18940</name>
</gene>
<comment type="caution">
    <text evidence="2">The sequence shown here is derived from an EMBL/GenBank/DDBJ whole genome shotgun (WGS) entry which is preliminary data.</text>
</comment>
<dbReference type="AlphaFoldDB" id="A0A323UR16"/>
<dbReference type="NCBIfam" id="TIGR03361">
    <property type="entry name" value="VI_Rhs_Vgr"/>
    <property type="match status" value="1"/>
</dbReference>
<feature type="compositionally biased region" description="Pro residues" evidence="1">
    <location>
        <begin position="467"/>
        <end position="479"/>
    </location>
</feature>
<dbReference type="SUPFAM" id="SSF69279">
    <property type="entry name" value="Phage tail proteins"/>
    <property type="match status" value="2"/>
</dbReference>
<dbReference type="Gene3D" id="4.10.220.110">
    <property type="match status" value="1"/>
</dbReference>